<keyword evidence="1" id="KW-0472">Membrane</keyword>
<name>A0A163BAR0_DIDRA</name>
<feature type="transmembrane region" description="Helical" evidence="1">
    <location>
        <begin position="92"/>
        <end position="111"/>
    </location>
</feature>
<dbReference type="EMBL" id="JYNV01000241">
    <property type="protein sequence ID" value="KZM21661.1"/>
    <property type="molecule type" value="Genomic_DNA"/>
</dbReference>
<dbReference type="PANTHER" id="PTHR35394">
    <property type="entry name" value="DUF3176 DOMAIN-CONTAINING PROTEIN"/>
    <property type="match status" value="1"/>
</dbReference>
<evidence type="ECO:0000313" key="3">
    <source>
        <dbReference type="Proteomes" id="UP000076837"/>
    </source>
</evidence>
<dbReference type="STRING" id="5454.A0A163BAR0"/>
<reference evidence="2 3" key="1">
    <citation type="journal article" date="2016" name="Sci. Rep.">
        <title>Draft genome sequencing and secretome analysis of fungal phytopathogen Ascochyta rabiei provides insight into the necrotrophic effector repertoire.</title>
        <authorList>
            <person name="Verma S."/>
            <person name="Gazara R.K."/>
            <person name="Nizam S."/>
            <person name="Parween S."/>
            <person name="Chattopadhyay D."/>
            <person name="Verma P.K."/>
        </authorList>
    </citation>
    <scope>NUCLEOTIDE SEQUENCE [LARGE SCALE GENOMIC DNA]</scope>
    <source>
        <strain evidence="2 3">ArDII</strain>
    </source>
</reference>
<keyword evidence="1" id="KW-1133">Transmembrane helix</keyword>
<organism evidence="2 3">
    <name type="scientific">Didymella rabiei</name>
    <name type="common">Chickpea ascochyta blight fungus</name>
    <name type="synonym">Mycosphaerella rabiei</name>
    <dbReference type="NCBI Taxonomy" id="5454"/>
    <lineage>
        <taxon>Eukaryota</taxon>
        <taxon>Fungi</taxon>
        <taxon>Dikarya</taxon>
        <taxon>Ascomycota</taxon>
        <taxon>Pezizomycotina</taxon>
        <taxon>Dothideomycetes</taxon>
        <taxon>Pleosporomycetidae</taxon>
        <taxon>Pleosporales</taxon>
        <taxon>Pleosporineae</taxon>
        <taxon>Didymellaceae</taxon>
        <taxon>Ascochyta</taxon>
    </lineage>
</organism>
<dbReference type="Proteomes" id="UP000076837">
    <property type="component" value="Unassembled WGS sequence"/>
</dbReference>
<comment type="caution">
    <text evidence="2">The sequence shown here is derived from an EMBL/GenBank/DDBJ whole genome shotgun (WGS) entry which is preliminary data.</text>
</comment>
<accession>A0A163BAR0</accession>
<sequence length="645" mass="70767">MHGVVQELDASQKGVCVRESLLPEEQTIKAQRSRSESASGTEFNKQAPLSQTWLWWKLEILSWCGSFCCFVAIVVVMRSFEGQPLPHLQFGIAPNAVIGVLATLTELLLVVPVRTGIGQVKWLQAVRKRPMDDFRSIDEASRGPWGSILLLTQRKGGLTGSFSAVVIILALGMATFTQQALSYHVVFPQSNDAQMPVANIMNGTGWAQLADGTNVYGIDPQMLSAPYVGLFSRPDTAFTAKTHCATSNCTWEPYETLGVCNTCVDLTSKLRKIKATAEMILVGQDREEKKAYYTTNHYALPNNFTLMGKQSGEIYSASVLQSNGLLNLSTTLSGPKGGSNIYAEKPGQTWASVAFANNGSKLFSVLGVGPLNGSFIEQPDSNFTTKDTGNVNAPPVAFQCLLQYCVRTMRAAATNGSIYETEVSRWTDQTQSFYNASGYFTDIVLHPPGSPTAFRVNGYAGGTLSKWLSTYLEGDVTGWRNLSTLPAGLVGYDSQVQEIIAPSSLFVQPIYQAMNESNTGFPDLMQNLAEAMSLGLRNLPYQPAPVRGRAFTTTTRAVVTWPWLILPALELVGSLAFLIAIMVETRRRNMVPWTNNVLAYFFHGLRQPVVEERLLSPAQMEEKAKGLLIKFWKDKDGGQLVVEKQ</sequence>
<dbReference type="Pfam" id="PF11374">
    <property type="entry name" value="DUF3176"/>
    <property type="match status" value="1"/>
</dbReference>
<keyword evidence="1" id="KW-0812">Transmembrane</keyword>
<dbReference type="AlphaFoldDB" id="A0A163BAR0"/>
<protein>
    <submittedName>
        <fullName evidence="2">Uncharacterized protein</fullName>
    </submittedName>
</protein>
<feature type="transmembrane region" description="Helical" evidence="1">
    <location>
        <begin position="561"/>
        <end position="583"/>
    </location>
</feature>
<feature type="transmembrane region" description="Helical" evidence="1">
    <location>
        <begin position="157"/>
        <end position="176"/>
    </location>
</feature>
<evidence type="ECO:0000313" key="2">
    <source>
        <dbReference type="EMBL" id="KZM21661.1"/>
    </source>
</evidence>
<feature type="transmembrane region" description="Helical" evidence="1">
    <location>
        <begin position="60"/>
        <end position="80"/>
    </location>
</feature>
<gene>
    <name evidence="2" type="ORF">ST47_g7179</name>
</gene>
<evidence type="ECO:0000256" key="1">
    <source>
        <dbReference type="SAM" id="Phobius"/>
    </source>
</evidence>
<dbReference type="InterPro" id="IPR021514">
    <property type="entry name" value="DUF3176"/>
</dbReference>
<proteinExistence type="predicted"/>
<dbReference type="PANTHER" id="PTHR35394:SF5">
    <property type="entry name" value="DUF3176 DOMAIN-CONTAINING PROTEIN"/>
    <property type="match status" value="1"/>
</dbReference>
<keyword evidence="3" id="KW-1185">Reference proteome</keyword>